<feature type="chain" id="PRO_5004655741" evidence="1">
    <location>
        <begin position="20"/>
        <end position="158"/>
    </location>
</feature>
<dbReference type="AlphaFoldDB" id="U4TED8"/>
<name>U4TED8_9GAMM</name>
<sequence>MKRLSVLLASGALAVSAQAVNWSKLADSPTGSVFSLDLDSIESSDINIIDEKNVENITVSIRRTYPTQKKPAQKNETQANKENNIHHSDQQLLISCKDSSYYRRAYVNYGADNKVIKSWQSEKPILTTKDFTITISNTIGRTIVEQACKNHEQAKQKA</sequence>
<dbReference type="EMBL" id="AUSW01000003">
    <property type="protein sequence ID" value="ERL57064.1"/>
    <property type="molecule type" value="Genomic_DNA"/>
</dbReference>
<organism evidence="2 3">
    <name type="scientific">Psychrobacter aquaticus CMS 56</name>
    <dbReference type="NCBI Taxonomy" id="1354303"/>
    <lineage>
        <taxon>Bacteria</taxon>
        <taxon>Pseudomonadati</taxon>
        <taxon>Pseudomonadota</taxon>
        <taxon>Gammaproteobacteria</taxon>
        <taxon>Moraxellales</taxon>
        <taxon>Moraxellaceae</taxon>
        <taxon>Psychrobacter</taxon>
    </lineage>
</organism>
<dbReference type="PATRIC" id="fig|1354303.4.peg.9"/>
<dbReference type="Proteomes" id="UP000016761">
    <property type="component" value="Unassembled WGS sequence"/>
</dbReference>
<comment type="caution">
    <text evidence="2">The sequence shown here is derived from an EMBL/GenBank/DDBJ whole genome shotgun (WGS) entry which is preliminary data.</text>
</comment>
<accession>U4TED8</accession>
<evidence type="ECO:0000256" key="1">
    <source>
        <dbReference type="SAM" id="SignalP"/>
    </source>
</evidence>
<dbReference type="RefSeq" id="WP_021812690.1">
    <property type="nucleotide sequence ID" value="NZ_AUSW01000003.1"/>
</dbReference>
<dbReference type="OrthoDB" id="6657850at2"/>
<feature type="signal peptide" evidence="1">
    <location>
        <begin position="1"/>
        <end position="19"/>
    </location>
</feature>
<reference evidence="2 3" key="1">
    <citation type="journal article" date="2013" name="Genome Announc.">
        <title>Draft Genome Sequence of Psychrobacter aquaticus Strain CMS 56T, Isolated from a Cyanobacterial Mat Sample Collected from Water Bodies in the McMurdo Dry Valley Region of Antarctica.</title>
        <authorList>
            <person name="Reddy G.S."/>
            <person name="Ara S."/>
            <person name="Singh A."/>
            <person name="Kumar Pinnaka A."/>
            <person name="Shivaji S."/>
        </authorList>
    </citation>
    <scope>NUCLEOTIDE SEQUENCE [LARGE SCALE GENOMIC DNA]</scope>
    <source>
        <strain evidence="2 3">CMS 56</strain>
    </source>
</reference>
<keyword evidence="1" id="KW-0732">Signal</keyword>
<evidence type="ECO:0000313" key="2">
    <source>
        <dbReference type="EMBL" id="ERL57064.1"/>
    </source>
</evidence>
<proteinExistence type="predicted"/>
<gene>
    <name evidence="2" type="ORF">M917_0009</name>
</gene>
<keyword evidence="3" id="KW-1185">Reference proteome</keyword>
<evidence type="ECO:0000313" key="3">
    <source>
        <dbReference type="Proteomes" id="UP000016761"/>
    </source>
</evidence>
<protein>
    <submittedName>
        <fullName evidence="2">Uncharacterized protein</fullName>
    </submittedName>
</protein>